<proteinExistence type="predicted"/>
<keyword evidence="3" id="KW-1185">Reference proteome</keyword>
<reference evidence="4 5" key="1">
    <citation type="submission" date="2025-04" db="UniProtKB">
        <authorList>
            <consortium name="RefSeq"/>
        </authorList>
    </citation>
    <scope>IDENTIFICATION</scope>
</reference>
<dbReference type="PANTHER" id="PTHR47074">
    <property type="entry name" value="BNAC02G40300D PROTEIN"/>
    <property type="match status" value="1"/>
</dbReference>
<name>A0A8N4FAB9_ELAGV</name>
<dbReference type="RefSeq" id="XP_029123508.1">
    <property type="nucleotide sequence ID" value="XM_029267675.1"/>
</dbReference>
<gene>
    <name evidence="4 5" type="primary">LOC105054162</name>
</gene>
<evidence type="ECO:0000259" key="1">
    <source>
        <dbReference type="Pfam" id="PF13456"/>
    </source>
</evidence>
<evidence type="ECO:0000313" key="3">
    <source>
        <dbReference type="Proteomes" id="UP000504607"/>
    </source>
</evidence>
<feature type="domain" description="RNase H type-1" evidence="1">
    <location>
        <begin position="203"/>
        <end position="313"/>
    </location>
</feature>
<feature type="domain" description="Reverse transcriptase zinc-binding" evidence="2">
    <location>
        <begin position="2"/>
        <end position="85"/>
    </location>
</feature>
<dbReference type="RefSeq" id="XP_029123511.1">
    <property type="nucleotide sequence ID" value="XM_029267678.1"/>
</dbReference>
<dbReference type="InterPro" id="IPR002156">
    <property type="entry name" value="RNaseH_domain"/>
</dbReference>
<dbReference type="InterPro" id="IPR026960">
    <property type="entry name" value="RVT-Znf"/>
</dbReference>
<sequence>MKDLYRIRQPLQLQNCSFNWLWKMQVPMRIKTFWWKLVRCRLPSKQLLCNRRVLQPDQMFCDLCDTQIEDCAYIIINCPFAKDCWQLMQSKFPENIHFCSLSELQLLLSNALVEGCIKQILVYTAWFLWKAQNERLFQHTFMTPINLVRCAFVNYSLNRQASNEKAFENRSWNWEVSNPIQHHTYQPKLVCWLPPPMSVLKLNFDASVTSTNVSVAYIIRDCHGFLIRAGGKRISHTVVPYAELIAAWTGVKVALVDMKIMDLLVEGDSSTVIKWLNMKSNNSSLVPPFLQDILSWRPNFHSICFTHIFREAN</sequence>
<dbReference type="PANTHER" id="PTHR47074:SF11">
    <property type="entry name" value="REVERSE TRANSCRIPTASE-LIKE PROTEIN"/>
    <property type="match status" value="1"/>
</dbReference>
<dbReference type="InterPro" id="IPR036397">
    <property type="entry name" value="RNaseH_sf"/>
</dbReference>
<dbReference type="CDD" id="cd06222">
    <property type="entry name" value="RNase_H_like"/>
    <property type="match status" value="1"/>
</dbReference>
<evidence type="ECO:0000259" key="2">
    <source>
        <dbReference type="Pfam" id="PF13966"/>
    </source>
</evidence>
<evidence type="ECO:0000313" key="5">
    <source>
        <dbReference type="RefSeq" id="XP_029123511.1"/>
    </source>
</evidence>
<evidence type="ECO:0000313" key="4">
    <source>
        <dbReference type="RefSeq" id="XP_029123508.1"/>
    </source>
</evidence>
<organism evidence="3 5">
    <name type="scientific">Elaeis guineensis var. tenera</name>
    <name type="common">Oil palm</name>
    <dbReference type="NCBI Taxonomy" id="51953"/>
    <lineage>
        <taxon>Eukaryota</taxon>
        <taxon>Viridiplantae</taxon>
        <taxon>Streptophyta</taxon>
        <taxon>Embryophyta</taxon>
        <taxon>Tracheophyta</taxon>
        <taxon>Spermatophyta</taxon>
        <taxon>Magnoliopsida</taxon>
        <taxon>Liliopsida</taxon>
        <taxon>Arecaceae</taxon>
        <taxon>Arecoideae</taxon>
        <taxon>Cocoseae</taxon>
        <taxon>Elaeidinae</taxon>
        <taxon>Elaeis</taxon>
    </lineage>
</organism>
<dbReference type="InterPro" id="IPR052929">
    <property type="entry name" value="RNase_H-like_EbsB-rel"/>
</dbReference>
<dbReference type="SUPFAM" id="SSF53098">
    <property type="entry name" value="Ribonuclease H-like"/>
    <property type="match status" value="1"/>
</dbReference>
<dbReference type="Proteomes" id="UP000504607">
    <property type="component" value="Chromosome 1"/>
</dbReference>
<dbReference type="GO" id="GO:0003676">
    <property type="term" value="F:nucleic acid binding"/>
    <property type="evidence" value="ECO:0007669"/>
    <property type="project" value="InterPro"/>
</dbReference>
<dbReference type="OrthoDB" id="663515at2759"/>
<dbReference type="Pfam" id="PF13966">
    <property type="entry name" value="zf-RVT"/>
    <property type="match status" value="1"/>
</dbReference>
<accession>A0A8N4FAB9</accession>
<dbReference type="AlphaFoldDB" id="A0A8N4FAB9"/>
<dbReference type="Gene3D" id="3.30.420.10">
    <property type="entry name" value="Ribonuclease H-like superfamily/Ribonuclease H"/>
    <property type="match status" value="1"/>
</dbReference>
<dbReference type="GO" id="GO:0004523">
    <property type="term" value="F:RNA-DNA hybrid ribonuclease activity"/>
    <property type="evidence" value="ECO:0007669"/>
    <property type="project" value="InterPro"/>
</dbReference>
<dbReference type="InterPro" id="IPR044730">
    <property type="entry name" value="RNase_H-like_dom_plant"/>
</dbReference>
<dbReference type="Pfam" id="PF13456">
    <property type="entry name" value="RVT_3"/>
    <property type="match status" value="1"/>
</dbReference>
<dbReference type="InterPro" id="IPR012337">
    <property type="entry name" value="RNaseH-like_sf"/>
</dbReference>
<protein>
    <submittedName>
        <fullName evidence="4 5">Uncharacterized protein LOC105054162</fullName>
    </submittedName>
</protein>